<dbReference type="KEGG" id="sde:Sde_3863"/>
<dbReference type="Proteomes" id="UP000001947">
    <property type="component" value="Chromosome"/>
</dbReference>
<keyword evidence="1" id="KW-0472">Membrane</keyword>
<reference evidence="2 3" key="1">
    <citation type="journal article" date="2008" name="PLoS Genet.">
        <title>Complete genome sequence of the complex carbohydrate-degrading marine bacterium, Saccharophagus degradans strain 2-40 T.</title>
        <authorList>
            <person name="Weiner R.M."/>
            <person name="Taylor L.E.II."/>
            <person name="Henrissat B."/>
            <person name="Hauser L."/>
            <person name="Land M."/>
            <person name="Coutinho P.M."/>
            <person name="Rancurel C."/>
            <person name="Saunders E.H."/>
            <person name="Longmire A.G."/>
            <person name="Zhang H."/>
            <person name="Bayer E.A."/>
            <person name="Gilbert H.J."/>
            <person name="Larimer F."/>
            <person name="Zhulin I.B."/>
            <person name="Ekborg N.A."/>
            <person name="Lamed R."/>
            <person name="Richardson P.M."/>
            <person name="Borovok I."/>
            <person name="Hutcheson S."/>
        </authorList>
    </citation>
    <scope>NUCLEOTIDE SEQUENCE [LARGE SCALE GENOMIC DNA]</scope>
    <source>
        <strain evidence="3">2-40 / ATCC 43961 / DSM 17024</strain>
    </source>
</reference>
<sequence>MWVQLSKLAIDYGPIALLGIGYVSLIWYLASKGLRYPDDSSGRQDRAFRLSILNEHKALIIYRRLVAKLLTVVDSLIQSRSGKWASPVRGWARSYIACRFSGKNPWDESCYSFCLSLAFIYPVFVIIIPWSLGASGVFVGHQLLPSDVHPALRFLVIVLICSSVLSGWLYATLDTARKKAVVLSIWAILVVLSVLLSFKVGFPLVLIIGIASNSILAAVHSGILSTVTVFVIMLFISGMVYLFGETSTAVIFAAAGFFFSGLNIFWDWFRVKQKNRKHPSVLWIVLWNISWSLFVFIALYLVSSNPQNFTGHTLLQLRSLLCVFVLLPLFNAPFDWLSLGLTRGLLIKIRDGEHDLRALMYGLLDLVIAALFWLATLLTTIALFSIANKVIGVSDFDVKGLLSKLGESPWDEDVMWVHLMAATTLIPTIIHFLVASFSVVNALSGIIRNKSISNLLTNWPANEEVKDDRLYLASLLLTLNAFIAILIPIVIVANFDKLVWAAEVFVKNSAQAIYILMM</sequence>
<protein>
    <submittedName>
        <fullName evidence="2">Uncharacterized protein</fullName>
    </submittedName>
</protein>
<dbReference type="HOGENOM" id="CLU_525699_0_0_6"/>
<feature type="transmembrane region" description="Helical" evidence="1">
    <location>
        <begin position="151"/>
        <end position="171"/>
    </location>
</feature>
<feature type="transmembrane region" description="Helical" evidence="1">
    <location>
        <begin position="223"/>
        <end position="243"/>
    </location>
</feature>
<dbReference type="RefSeq" id="WP_011470333.1">
    <property type="nucleotide sequence ID" value="NC_007912.1"/>
</dbReference>
<feature type="transmembrane region" description="Helical" evidence="1">
    <location>
        <begin position="470"/>
        <end position="492"/>
    </location>
</feature>
<feature type="transmembrane region" description="Helical" evidence="1">
    <location>
        <begin position="358"/>
        <end position="387"/>
    </location>
</feature>
<dbReference type="AlphaFoldDB" id="Q21DW1"/>
<feature type="transmembrane region" description="Helical" evidence="1">
    <location>
        <begin position="415"/>
        <end position="443"/>
    </location>
</feature>
<feature type="transmembrane region" description="Helical" evidence="1">
    <location>
        <begin position="12"/>
        <end position="30"/>
    </location>
</feature>
<name>Q21DW1_SACD2</name>
<feature type="transmembrane region" description="Helical" evidence="1">
    <location>
        <begin position="183"/>
        <end position="211"/>
    </location>
</feature>
<feature type="transmembrane region" description="Helical" evidence="1">
    <location>
        <begin position="281"/>
        <end position="303"/>
    </location>
</feature>
<feature type="transmembrane region" description="Helical" evidence="1">
    <location>
        <begin position="315"/>
        <end position="337"/>
    </location>
</feature>
<evidence type="ECO:0000313" key="3">
    <source>
        <dbReference type="Proteomes" id="UP000001947"/>
    </source>
</evidence>
<keyword evidence="1" id="KW-1133">Transmembrane helix</keyword>
<keyword evidence="1" id="KW-0812">Transmembrane</keyword>
<dbReference type="GeneID" id="98615462"/>
<evidence type="ECO:0000256" key="1">
    <source>
        <dbReference type="SAM" id="Phobius"/>
    </source>
</evidence>
<dbReference type="STRING" id="203122.Sde_3863"/>
<accession>Q21DW1</accession>
<organism evidence="2 3">
    <name type="scientific">Saccharophagus degradans (strain 2-40 / ATCC 43961 / DSM 17024)</name>
    <dbReference type="NCBI Taxonomy" id="203122"/>
    <lineage>
        <taxon>Bacteria</taxon>
        <taxon>Pseudomonadati</taxon>
        <taxon>Pseudomonadota</taxon>
        <taxon>Gammaproteobacteria</taxon>
        <taxon>Cellvibrionales</taxon>
        <taxon>Cellvibrionaceae</taxon>
        <taxon>Saccharophagus</taxon>
    </lineage>
</organism>
<proteinExistence type="predicted"/>
<feature type="transmembrane region" description="Helical" evidence="1">
    <location>
        <begin position="119"/>
        <end position="139"/>
    </location>
</feature>
<feature type="transmembrane region" description="Helical" evidence="1">
    <location>
        <begin position="249"/>
        <end position="269"/>
    </location>
</feature>
<gene>
    <name evidence="2" type="ordered locus">Sde_3863</name>
</gene>
<dbReference type="EMBL" id="CP000282">
    <property type="protein sequence ID" value="ABD83118.1"/>
    <property type="molecule type" value="Genomic_DNA"/>
</dbReference>
<evidence type="ECO:0000313" key="2">
    <source>
        <dbReference type="EMBL" id="ABD83118.1"/>
    </source>
</evidence>
<keyword evidence="3" id="KW-1185">Reference proteome</keyword>